<feature type="compositionally biased region" description="Pro residues" evidence="1">
    <location>
        <begin position="56"/>
        <end position="68"/>
    </location>
</feature>
<evidence type="ECO:0000313" key="3">
    <source>
        <dbReference type="Proteomes" id="UP000008698"/>
    </source>
</evidence>
<accession>C9SVD5</accession>
<gene>
    <name evidence="2" type="ORF">VDBG_08860</name>
</gene>
<dbReference type="HOGENOM" id="CLU_1670724_0_0_1"/>
<organism evidence="3">
    <name type="scientific">Verticillium alfalfae (strain VaMs.102 / ATCC MYA-4576 / FGSC 10136)</name>
    <name type="common">Verticillium wilt of alfalfa</name>
    <name type="synonym">Verticillium albo-atrum</name>
    <dbReference type="NCBI Taxonomy" id="526221"/>
    <lineage>
        <taxon>Eukaryota</taxon>
        <taxon>Fungi</taxon>
        <taxon>Dikarya</taxon>
        <taxon>Ascomycota</taxon>
        <taxon>Pezizomycotina</taxon>
        <taxon>Sordariomycetes</taxon>
        <taxon>Hypocreomycetidae</taxon>
        <taxon>Glomerellales</taxon>
        <taxon>Plectosphaerellaceae</taxon>
        <taxon>Verticillium</taxon>
    </lineage>
</organism>
<dbReference type="GeneID" id="9534453"/>
<dbReference type="OMA" id="KGQMEAN"/>
<dbReference type="Proteomes" id="UP000008698">
    <property type="component" value="Unassembled WGS sequence"/>
</dbReference>
<dbReference type="EMBL" id="DS985226">
    <property type="protein sequence ID" value="EEY22750.1"/>
    <property type="molecule type" value="Genomic_DNA"/>
</dbReference>
<dbReference type="AlphaFoldDB" id="C9SVD5"/>
<dbReference type="RefSeq" id="XP_003001064.1">
    <property type="nucleotide sequence ID" value="XM_003001018.1"/>
</dbReference>
<evidence type="ECO:0000313" key="2">
    <source>
        <dbReference type="EMBL" id="EEY22750.1"/>
    </source>
</evidence>
<reference evidence="3" key="1">
    <citation type="journal article" date="2011" name="PLoS Pathog.">
        <title>Comparative genomics yields insights into niche adaptation of plant vascular wilt pathogens.</title>
        <authorList>
            <person name="Klosterman S.J."/>
            <person name="Subbarao K.V."/>
            <person name="Kang S."/>
            <person name="Veronese P."/>
            <person name="Gold S.E."/>
            <person name="Thomma B.P.H.J."/>
            <person name="Chen Z."/>
            <person name="Henrissat B."/>
            <person name="Lee Y.-H."/>
            <person name="Park J."/>
            <person name="Garcia-Pedrajas M.D."/>
            <person name="Barbara D.J."/>
            <person name="Anchieta A."/>
            <person name="de Jonge R."/>
            <person name="Santhanam P."/>
            <person name="Maruthachalam K."/>
            <person name="Atallah Z."/>
            <person name="Amyotte S.G."/>
            <person name="Paz Z."/>
            <person name="Inderbitzin P."/>
            <person name="Hayes R.J."/>
            <person name="Heiman D.I."/>
            <person name="Young S."/>
            <person name="Zeng Q."/>
            <person name="Engels R."/>
            <person name="Galagan J."/>
            <person name="Cuomo C.A."/>
            <person name="Dobinson K.F."/>
            <person name="Ma L.-J."/>
        </authorList>
    </citation>
    <scope>NUCLEOTIDE SEQUENCE [LARGE SCALE GENOMIC DNA]</scope>
    <source>
        <strain evidence="3">VaMs.102 / ATCC MYA-4576 / FGSC 10136</strain>
    </source>
</reference>
<dbReference type="eggNOG" id="ENOG502T6FN">
    <property type="taxonomic scope" value="Eukaryota"/>
</dbReference>
<protein>
    <submittedName>
        <fullName evidence="2">Predicted protein</fullName>
    </submittedName>
</protein>
<feature type="compositionally biased region" description="Low complexity" evidence="1">
    <location>
        <begin position="1"/>
        <end position="42"/>
    </location>
</feature>
<evidence type="ECO:0000256" key="1">
    <source>
        <dbReference type="SAM" id="MobiDB-lite"/>
    </source>
</evidence>
<feature type="region of interest" description="Disordered" evidence="1">
    <location>
        <begin position="1"/>
        <end position="69"/>
    </location>
</feature>
<sequence length="159" mass="17274">MAVSSQSSTAAPPTTVTIPPHTPTSGSTSSTDPSPTTTTSPTLADHRPSIAKTYTAPPPLDRQFPKPPSDIDLTEALRRAPGRWTIQGSISAKEAAPRQPRADRDIEQLKAQRIIDLETAKAQLFAYSDSMQEEVVARERLRRTQSIAKKTALDTSKRV</sequence>
<name>C9SVD5_VERA1</name>
<keyword evidence="3" id="KW-1185">Reference proteome</keyword>
<proteinExistence type="predicted"/>
<dbReference type="OrthoDB" id="3563866at2759"/>
<dbReference type="KEGG" id="val:VDBG_08860"/>